<keyword evidence="4" id="KW-1185">Reference proteome</keyword>
<protein>
    <recommendedName>
        <fullName evidence="5">Ethanolamine utilization protein EutN</fullName>
    </recommendedName>
</protein>
<dbReference type="KEGG" id="msil:METEAL_19480"/>
<dbReference type="InterPro" id="IPR036677">
    <property type="entry name" value="EutN_CcmL_sf"/>
</dbReference>
<organism evidence="3 4">
    <name type="scientific">Mesoterricola silvestris</name>
    <dbReference type="NCBI Taxonomy" id="2927979"/>
    <lineage>
        <taxon>Bacteria</taxon>
        <taxon>Pseudomonadati</taxon>
        <taxon>Acidobacteriota</taxon>
        <taxon>Holophagae</taxon>
        <taxon>Holophagales</taxon>
        <taxon>Holophagaceae</taxon>
        <taxon>Mesoterricola</taxon>
    </lineage>
</organism>
<evidence type="ECO:0000313" key="4">
    <source>
        <dbReference type="Proteomes" id="UP001238179"/>
    </source>
</evidence>
<evidence type="ECO:0000256" key="2">
    <source>
        <dbReference type="ARBA" id="ARBA00024446"/>
    </source>
</evidence>
<keyword evidence="2" id="KW-1283">Bacterial microcompartment</keyword>
<evidence type="ECO:0000313" key="3">
    <source>
        <dbReference type="EMBL" id="BDU72774.1"/>
    </source>
</evidence>
<reference evidence="4" key="1">
    <citation type="journal article" date="2023" name="Int. J. Syst. Evol. Microbiol.">
        <title>Mesoterricola silvestris gen. nov., sp. nov., Mesoterricola sediminis sp. nov., Geothrix oryzae sp. nov., Geothrix edaphica sp. nov., Geothrix rubra sp. nov., and Geothrix limicola sp. nov., six novel members of Acidobacteriota isolated from soils.</title>
        <authorList>
            <person name="Itoh H."/>
            <person name="Sugisawa Y."/>
            <person name="Mise K."/>
            <person name="Xu Z."/>
            <person name="Kuniyasu M."/>
            <person name="Ushijima N."/>
            <person name="Kawano K."/>
            <person name="Kobayashi E."/>
            <person name="Shiratori Y."/>
            <person name="Masuda Y."/>
            <person name="Senoo K."/>
        </authorList>
    </citation>
    <scope>NUCLEOTIDE SEQUENCE [LARGE SCALE GENOMIC DNA]</scope>
    <source>
        <strain evidence="4">W79</strain>
    </source>
</reference>
<dbReference type="AlphaFoldDB" id="A0AA48GKB2"/>
<dbReference type="InterPro" id="IPR004992">
    <property type="entry name" value="EutN_CcmL"/>
</dbReference>
<dbReference type="Gene3D" id="2.40.50.220">
    <property type="entry name" value="EutN/Ccml"/>
    <property type="match status" value="1"/>
</dbReference>
<dbReference type="GO" id="GO:0031469">
    <property type="term" value="C:bacterial microcompartment"/>
    <property type="evidence" value="ECO:0007669"/>
    <property type="project" value="UniProtKB-SubCell"/>
</dbReference>
<name>A0AA48GKB2_9BACT</name>
<sequence>MFIAEVIAPVVATEKIAFFKGRKLLLVREVLEDGTPGDRTLVALDGVQAGPGDRVLVARNGGAVDDVAGMKDCPANVVIIAHVDRVERQ</sequence>
<dbReference type="SUPFAM" id="SSF159133">
    <property type="entry name" value="EutN/CcmL-like"/>
    <property type="match status" value="1"/>
</dbReference>
<gene>
    <name evidence="3" type="ORF">METEAL_19480</name>
</gene>
<accession>A0AA48GKB2</accession>
<dbReference type="Proteomes" id="UP001238179">
    <property type="component" value="Chromosome"/>
</dbReference>
<comment type="subcellular location">
    <subcellularLocation>
        <location evidence="1">Bacterial microcompartment</location>
    </subcellularLocation>
</comment>
<evidence type="ECO:0000256" key="1">
    <source>
        <dbReference type="ARBA" id="ARBA00024322"/>
    </source>
</evidence>
<proteinExistence type="predicted"/>
<dbReference type="PANTHER" id="PTHR36539">
    <property type="entry name" value="ETHANOLAMINE UTILIZATION PROTEIN EUTN"/>
    <property type="match status" value="1"/>
</dbReference>
<evidence type="ECO:0008006" key="5">
    <source>
        <dbReference type="Google" id="ProtNLM"/>
    </source>
</evidence>
<dbReference type="Pfam" id="PF03319">
    <property type="entry name" value="EutN_CcmL"/>
    <property type="match status" value="1"/>
</dbReference>
<dbReference type="EMBL" id="AP027080">
    <property type="protein sequence ID" value="BDU72774.1"/>
    <property type="molecule type" value="Genomic_DNA"/>
</dbReference>
<dbReference type="PROSITE" id="PS51932">
    <property type="entry name" value="BMV"/>
    <property type="match status" value="1"/>
</dbReference>
<dbReference type="RefSeq" id="WP_316415686.1">
    <property type="nucleotide sequence ID" value="NZ_AP027080.1"/>
</dbReference>